<protein>
    <submittedName>
        <fullName evidence="1">Uncharacterized protein</fullName>
    </submittedName>
</protein>
<comment type="caution">
    <text evidence="1">The sequence shown here is derived from an EMBL/GenBank/DDBJ whole genome shotgun (WGS) entry which is preliminary data.</text>
</comment>
<dbReference type="RefSeq" id="WP_390205755.1">
    <property type="nucleotide sequence ID" value="NZ_JBHTAX010000001.1"/>
</dbReference>
<dbReference type="AlphaFoldDB" id="A0ABD5YRC9"/>
<organism evidence="1 2">
    <name type="scientific">Halocatena marina</name>
    <dbReference type="NCBI Taxonomy" id="2934937"/>
    <lineage>
        <taxon>Archaea</taxon>
        <taxon>Methanobacteriati</taxon>
        <taxon>Methanobacteriota</taxon>
        <taxon>Stenosarchaea group</taxon>
        <taxon>Halobacteria</taxon>
        <taxon>Halobacteriales</taxon>
        <taxon>Natronomonadaceae</taxon>
        <taxon>Halocatena</taxon>
    </lineage>
</organism>
<proteinExistence type="predicted"/>
<dbReference type="EMBL" id="JBHTAX010000001">
    <property type="protein sequence ID" value="MFC7190691.1"/>
    <property type="molecule type" value="Genomic_DNA"/>
</dbReference>
<evidence type="ECO:0000313" key="1">
    <source>
        <dbReference type="EMBL" id="MFC7190691.1"/>
    </source>
</evidence>
<evidence type="ECO:0000313" key="2">
    <source>
        <dbReference type="Proteomes" id="UP001596417"/>
    </source>
</evidence>
<reference evidence="1 2" key="1">
    <citation type="journal article" date="2019" name="Int. J. Syst. Evol. Microbiol.">
        <title>The Global Catalogue of Microorganisms (GCM) 10K type strain sequencing project: providing services to taxonomists for standard genome sequencing and annotation.</title>
        <authorList>
            <consortium name="The Broad Institute Genomics Platform"/>
            <consortium name="The Broad Institute Genome Sequencing Center for Infectious Disease"/>
            <person name="Wu L."/>
            <person name="Ma J."/>
        </authorList>
    </citation>
    <scope>NUCLEOTIDE SEQUENCE [LARGE SCALE GENOMIC DNA]</scope>
    <source>
        <strain evidence="1 2">RDMS1</strain>
    </source>
</reference>
<name>A0ABD5YRC9_9EURY</name>
<keyword evidence="2" id="KW-1185">Reference proteome</keyword>
<sequence>MTRTVEISRSFWVELETPYGIIDENWDRYKQKLERYVTEDYRVSKDLLKAHWCLERDLNNIPYERGPALSHILDDDMEYGKNILCIYRFVSGKNIERIESCFDRIEDKVRGDDFERLYQQISESGNKDAMVAMIQFFDPNVLRDILGLQYCYGRKPQLIRYSESAFDNLDSLKIDKVADALGVGSESYRPWHNFTHEEKFYVLIKRRLGDEVERQVDQNLEEEPAEFVVLLFSDMELMIFSEKKRIASKSLRIINEMIEQTFKENIDDEEIDEDMIEKHQFEDEGDGLSFTELKSAIGLARDLEDNTDLVLKGIDVSDSNLPNSPEILLKTNRGITKTLDWFEERDVNLLNHPDDVKNLIFMFEGRDFKLLPKEMSGNGEQEWIFRYDSKYPSEEEREEFESQIREFMNVDVRFEKI</sequence>
<gene>
    <name evidence="1" type="ORF">ACFQL7_13160</name>
</gene>
<dbReference type="Proteomes" id="UP001596417">
    <property type="component" value="Unassembled WGS sequence"/>
</dbReference>
<accession>A0ABD5YRC9</accession>